<dbReference type="InterPro" id="IPR006439">
    <property type="entry name" value="HAD-SF_hydro_IA"/>
</dbReference>
<reference evidence="2 3" key="1">
    <citation type="submission" date="2024-01" db="EMBL/GenBank/DDBJ databases">
        <authorList>
            <person name="Deng Y."/>
            <person name="Su J."/>
        </authorList>
    </citation>
    <scope>NUCLEOTIDE SEQUENCE [LARGE SCALE GENOMIC DNA]</scope>
    <source>
        <strain evidence="2 3">CPCC 100088</strain>
    </source>
</reference>
<reference evidence="2 3" key="2">
    <citation type="submission" date="2024-06" db="EMBL/GenBank/DDBJ databases">
        <title>Thioclava kandeliae sp. nov. from a rhizosphere soil sample of Kandelia candel in a mangrove.</title>
        <authorList>
            <person name="Mu T."/>
        </authorList>
    </citation>
    <scope>NUCLEOTIDE SEQUENCE [LARGE SCALE GENOMIC DNA]</scope>
    <source>
        <strain evidence="2 3">CPCC 100088</strain>
    </source>
</reference>
<dbReference type="PANTHER" id="PTHR43316">
    <property type="entry name" value="HYDROLASE, HALOACID DELAHOGENASE-RELATED"/>
    <property type="match status" value="1"/>
</dbReference>
<dbReference type="NCBIfam" id="TIGR01428">
    <property type="entry name" value="HAD_type_II"/>
    <property type="match status" value="1"/>
</dbReference>
<name>A0ABV1SK22_9RHOB</name>
<dbReference type="InterPro" id="IPR036412">
    <property type="entry name" value="HAD-like_sf"/>
</dbReference>
<dbReference type="RefSeq" id="WP_339114915.1">
    <property type="nucleotide sequence ID" value="NZ_JAYWLC010000016.1"/>
</dbReference>
<evidence type="ECO:0000256" key="1">
    <source>
        <dbReference type="ARBA" id="ARBA00022801"/>
    </source>
</evidence>
<protein>
    <submittedName>
        <fullName evidence="2">Haloacid dehalogenase type II</fullName>
    </submittedName>
</protein>
<dbReference type="SFLD" id="SFLDG01129">
    <property type="entry name" value="C1.5:_HAD__Beta-PGM__Phosphata"/>
    <property type="match status" value="1"/>
</dbReference>
<dbReference type="InterPro" id="IPR023214">
    <property type="entry name" value="HAD_sf"/>
</dbReference>
<keyword evidence="3" id="KW-1185">Reference proteome</keyword>
<dbReference type="Pfam" id="PF00702">
    <property type="entry name" value="Hydrolase"/>
    <property type="match status" value="1"/>
</dbReference>
<evidence type="ECO:0000313" key="2">
    <source>
        <dbReference type="EMBL" id="MER5173231.1"/>
    </source>
</evidence>
<dbReference type="InterPro" id="IPR051540">
    <property type="entry name" value="S-2-haloacid_dehalogenase"/>
</dbReference>
<dbReference type="InterPro" id="IPR006328">
    <property type="entry name" value="2-HAD"/>
</dbReference>
<dbReference type="SUPFAM" id="SSF56784">
    <property type="entry name" value="HAD-like"/>
    <property type="match status" value="1"/>
</dbReference>
<dbReference type="Proteomes" id="UP001438953">
    <property type="component" value="Unassembled WGS sequence"/>
</dbReference>
<proteinExistence type="predicted"/>
<accession>A0ABV1SK22</accession>
<evidence type="ECO:0000313" key="3">
    <source>
        <dbReference type="Proteomes" id="UP001438953"/>
    </source>
</evidence>
<dbReference type="EMBL" id="JAYWLC010000016">
    <property type="protein sequence ID" value="MER5173231.1"/>
    <property type="molecule type" value="Genomic_DNA"/>
</dbReference>
<sequence>MNLTDFKILTFDVYGTLIDWESGMFEGLKPLTSQLKTPLSRDQVLEAHAYHESTQQAWTPAMPYTRLLATVYRRLAEEWQIPVTWEECETYGRSVEHWPAFPDSAEALRYLQQHYKLCVLSNVDAASFKHSNAKLGVTFDHVYTAEDIGSYKPSDRNFDYMIGHLARVGIAKDQILHTAESMFHDHQPANRHGLANAWIYRRHDKEGFGATMNPGEMPSYDFRFNSMAELAQAHKEAVAAMA</sequence>
<dbReference type="PANTHER" id="PTHR43316:SF9">
    <property type="entry name" value="ACID DEHALOGENASE, PUTATIVE (AFU_ORTHOLOGUE AFUA_6G14460)-RELATED"/>
    <property type="match status" value="1"/>
</dbReference>
<dbReference type="Gene3D" id="1.10.150.750">
    <property type="match status" value="1"/>
</dbReference>
<keyword evidence="1" id="KW-0378">Hydrolase</keyword>
<organism evidence="2 3">
    <name type="scientific">Thioclava kandeliae</name>
    <dbReference type="NCBI Taxonomy" id="3070818"/>
    <lineage>
        <taxon>Bacteria</taxon>
        <taxon>Pseudomonadati</taxon>
        <taxon>Pseudomonadota</taxon>
        <taxon>Alphaproteobacteria</taxon>
        <taxon>Rhodobacterales</taxon>
        <taxon>Paracoccaceae</taxon>
        <taxon>Thioclava</taxon>
    </lineage>
</organism>
<comment type="caution">
    <text evidence="2">The sequence shown here is derived from an EMBL/GenBank/DDBJ whole genome shotgun (WGS) entry which is preliminary data.</text>
</comment>
<gene>
    <name evidence="2" type="ORF">VSX56_15785</name>
</gene>
<dbReference type="SFLD" id="SFLDS00003">
    <property type="entry name" value="Haloacid_Dehalogenase"/>
    <property type="match status" value="1"/>
</dbReference>
<dbReference type="NCBIfam" id="TIGR01493">
    <property type="entry name" value="HAD-SF-IA-v2"/>
    <property type="match status" value="1"/>
</dbReference>
<dbReference type="Gene3D" id="3.40.50.1000">
    <property type="entry name" value="HAD superfamily/HAD-like"/>
    <property type="match status" value="1"/>
</dbReference>